<dbReference type="OrthoDB" id="10394749at2759"/>
<evidence type="ECO:0000313" key="2">
    <source>
        <dbReference type="Proteomes" id="UP000276133"/>
    </source>
</evidence>
<sequence length="88" mass="10439">MQPYLQHGIDSEKFQTVINSSKNFVKNKDKRRFIYNTKLFESSAENKLCKISQIALNRSISILIEEFYLTKLKKTIIYHLDAFCYNII</sequence>
<protein>
    <submittedName>
        <fullName evidence="1">Uncharacterized protein</fullName>
    </submittedName>
</protein>
<keyword evidence="2" id="KW-1185">Reference proteome</keyword>
<name>A0A3M7S9G1_BRAPC</name>
<evidence type="ECO:0000313" key="1">
    <source>
        <dbReference type="EMBL" id="RNA32453.1"/>
    </source>
</evidence>
<comment type="caution">
    <text evidence="1">The sequence shown here is derived from an EMBL/GenBank/DDBJ whole genome shotgun (WGS) entry which is preliminary data.</text>
</comment>
<dbReference type="EMBL" id="REGN01001795">
    <property type="protein sequence ID" value="RNA32453.1"/>
    <property type="molecule type" value="Genomic_DNA"/>
</dbReference>
<accession>A0A3M7S9G1</accession>
<gene>
    <name evidence="1" type="ORF">BpHYR1_004461</name>
</gene>
<dbReference type="Proteomes" id="UP000276133">
    <property type="component" value="Unassembled WGS sequence"/>
</dbReference>
<proteinExistence type="predicted"/>
<reference evidence="1 2" key="1">
    <citation type="journal article" date="2018" name="Sci. Rep.">
        <title>Genomic signatures of local adaptation to the degree of environmental predictability in rotifers.</title>
        <authorList>
            <person name="Franch-Gras L."/>
            <person name="Hahn C."/>
            <person name="Garcia-Roger E.M."/>
            <person name="Carmona M.J."/>
            <person name="Serra M."/>
            <person name="Gomez A."/>
        </authorList>
    </citation>
    <scope>NUCLEOTIDE SEQUENCE [LARGE SCALE GENOMIC DNA]</scope>
    <source>
        <strain evidence="1">HYR1</strain>
    </source>
</reference>
<organism evidence="1 2">
    <name type="scientific">Brachionus plicatilis</name>
    <name type="common">Marine rotifer</name>
    <name type="synonym">Brachionus muelleri</name>
    <dbReference type="NCBI Taxonomy" id="10195"/>
    <lineage>
        <taxon>Eukaryota</taxon>
        <taxon>Metazoa</taxon>
        <taxon>Spiralia</taxon>
        <taxon>Gnathifera</taxon>
        <taxon>Rotifera</taxon>
        <taxon>Eurotatoria</taxon>
        <taxon>Monogononta</taxon>
        <taxon>Pseudotrocha</taxon>
        <taxon>Ploima</taxon>
        <taxon>Brachionidae</taxon>
        <taxon>Brachionus</taxon>
    </lineage>
</organism>
<dbReference type="AlphaFoldDB" id="A0A3M7S9G1"/>